<proteinExistence type="predicted"/>
<dbReference type="EMBL" id="JAZAVK010000010">
    <property type="protein sequence ID" value="KAK7431673.1"/>
    <property type="molecule type" value="Genomic_DNA"/>
</dbReference>
<organism evidence="4 5">
    <name type="scientific">Neonectria magnoliae</name>
    <dbReference type="NCBI Taxonomy" id="2732573"/>
    <lineage>
        <taxon>Eukaryota</taxon>
        <taxon>Fungi</taxon>
        <taxon>Dikarya</taxon>
        <taxon>Ascomycota</taxon>
        <taxon>Pezizomycotina</taxon>
        <taxon>Sordariomycetes</taxon>
        <taxon>Hypocreomycetidae</taxon>
        <taxon>Hypocreales</taxon>
        <taxon>Nectriaceae</taxon>
        <taxon>Neonectria</taxon>
    </lineage>
</organism>
<dbReference type="SMART" id="SM00248">
    <property type="entry name" value="ANK"/>
    <property type="match status" value="3"/>
</dbReference>
<dbReference type="Gene3D" id="1.25.40.20">
    <property type="entry name" value="Ankyrin repeat-containing domain"/>
    <property type="match status" value="1"/>
</dbReference>
<dbReference type="InterPro" id="IPR036770">
    <property type="entry name" value="Ankyrin_rpt-contain_sf"/>
</dbReference>
<keyword evidence="5" id="KW-1185">Reference proteome</keyword>
<feature type="repeat" description="ANK" evidence="3">
    <location>
        <begin position="102"/>
        <end position="134"/>
    </location>
</feature>
<evidence type="ECO:0000256" key="2">
    <source>
        <dbReference type="ARBA" id="ARBA00023043"/>
    </source>
</evidence>
<keyword evidence="2 3" id="KW-0040">ANK repeat</keyword>
<accession>A0ABR1IFM4</accession>
<dbReference type="Pfam" id="PF12796">
    <property type="entry name" value="Ank_2"/>
    <property type="match status" value="1"/>
</dbReference>
<protein>
    <recommendedName>
        <fullName evidence="6">Ankyrin</fullName>
    </recommendedName>
</protein>
<dbReference type="SUPFAM" id="SSF48403">
    <property type="entry name" value="Ankyrin repeat"/>
    <property type="match status" value="1"/>
</dbReference>
<evidence type="ECO:0000313" key="4">
    <source>
        <dbReference type="EMBL" id="KAK7431673.1"/>
    </source>
</evidence>
<gene>
    <name evidence="4" type="ORF">QQZ08_001892</name>
</gene>
<evidence type="ECO:0000256" key="3">
    <source>
        <dbReference type="PROSITE-ProRule" id="PRU00023"/>
    </source>
</evidence>
<evidence type="ECO:0008006" key="6">
    <source>
        <dbReference type="Google" id="ProtNLM"/>
    </source>
</evidence>
<dbReference type="Proteomes" id="UP001498421">
    <property type="component" value="Unassembled WGS sequence"/>
</dbReference>
<dbReference type="PANTHER" id="PTHR24198:SF194">
    <property type="entry name" value="INVERSIN-A"/>
    <property type="match status" value="1"/>
</dbReference>
<reference evidence="4 5" key="1">
    <citation type="journal article" date="2025" name="Microbiol. Resour. Announc.">
        <title>Draft genome sequences for Neonectria magnoliae and Neonectria punicea, canker pathogens of Liriodendron tulipifera and Acer saccharum in West Virginia.</title>
        <authorList>
            <person name="Petronek H.M."/>
            <person name="Kasson M.T."/>
            <person name="Metheny A.M."/>
            <person name="Stauder C.M."/>
            <person name="Lovett B."/>
            <person name="Lynch S.C."/>
            <person name="Garnas J.R."/>
            <person name="Kasson L.R."/>
            <person name="Stajich J.E."/>
        </authorList>
    </citation>
    <scope>NUCLEOTIDE SEQUENCE [LARGE SCALE GENOMIC DNA]</scope>
    <source>
        <strain evidence="4 5">NRRL 64651</strain>
    </source>
</reference>
<evidence type="ECO:0000256" key="1">
    <source>
        <dbReference type="ARBA" id="ARBA00022737"/>
    </source>
</evidence>
<name>A0ABR1IFM4_9HYPO</name>
<keyword evidence="1" id="KW-0677">Repeat</keyword>
<evidence type="ECO:0000313" key="5">
    <source>
        <dbReference type="Proteomes" id="UP001498421"/>
    </source>
</evidence>
<dbReference type="PANTHER" id="PTHR24198">
    <property type="entry name" value="ANKYRIN REPEAT AND PROTEIN KINASE DOMAIN-CONTAINING PROTEIN"/>
    <property type="match status" value="1"/>
</dbReference>
<dbReference type="InterPro" id="IPR002110">
    <property type="entry name" value="Ankyrin_rpt"/>
</dbReference>
<comment type="caution">
    <text evidence="4">The sequence shown here is derived from an EMBL/GenBank/DDBJ whole genome shotgun (WGS) entry which is preliminary data.</text>
</comment>
<dbReference type="PROSITE" id="PS50088">
    <property type="entry name" value="ANK_REPEAT"/>
    <property type="match status" value="1"/>
</dbReference>
<sequence length="239" mass="26686">MFSIDFLLDHGPFGRVEFLVDSAQKFIDDYRRVSKAEEEVTLPFGIFPLDDFQSYGNTPVYLPQDDTRLSVSPLHLAAAYGKEDVIALLLRVSDANHQPQGEGVTALSLALYCGHLHLARMLLEHGAHPDRSRQLSSLHAAARRGFEAEIVQFVQDFEVDPDIEDQDGATPIVYALQLPELEAWSTICLLFCLGARKDLVVGDELWSYPELAKSMGKDWLAAKLEEVLDDSSSHTLDLE</sequence>
<dbReference type="PROSITE" id="PS50297">
    <property type="entry name" value="ANK_REP_REGION"/>
    <property type="match status" value="1"/>
</dbReference>